<protein>
    <submittedName>
        <fullName evidence="4">Peptidoglycan-binding domain 1 protein</fullName>
    </submittedName>
</protein>
<dbReference type="AlphaFoldDB" id="F0JJ27"/>
<evidence type="ECO:0000313" key="4">
    <source>
        <dbReference type="EMBL" id="EGB15926.1"/>
    </source>
</evidence>
<feature type="compositionally biased region" description="Pro residues" evidence="1">
    <location>
        <begin position="352"/>
        <end position="362"/>
    </location>
</feature>
<evidence type="ECO:0000256" key="1">
    <source>
        <dbReference type="SAM" id="MobiDB-lite"/>
    </source>
</evidence>
<dbReference type="KEGG" id="ddn:DND132_2723"/>
<feature type="domain" description="Peptidoglycan binding-like" evidence="3">
    <location>
        <begin position="386"/>
        <end position="417"/>
    </location>
</feature>
<name>F0JJ27_9BACT</name>
<dbReference type="eggNOG" id="ENOG5033ZUC">
    <property type="taxonomic scope" value="Bacteria"/>
</dbReference>
<evidence type="ECO:0000256" key="2">
    <source>
        <dbReference type="SAM" id="SignalP"/>
    </source>
</evidence>
<keyword evidence="5" id="KW-1185">Reference proteome</keyword>
<evidence type="ECO:0000313" key="5">
    <source>
        <dbReference type="Proteomes" id="UP000007845"/>
    </source>
</evidence>
<dbReference type="OrthoDB" id="5457402at2"/>
<reference evidence="4 5" key="1">
    <citation type="journal article" date="2011" name="J. Bacteriol.">
        <title>Genome sequence of the mercury-methylating strain Desulfovibrio desulfuricans ND132.</title>
        <authorList>
            <person name="Brown S.D."/>
            <person name="Gilmour C.C."/>
            <person name="Kucken A.M."/>
            <person name="Wall J.D."/>
            <person name="Elias D.A."/>
            <person name="Brandt C.C."/>
            <person name="Podar M."/>
            <person name="Chertkov O."/>
            <person name="Held B."/>
            <person name="Bruce D.C."/>
            <person name="Detter J.C."/>
            <person name="Tapia R."/>
            <person name="Han C.S."/>
            <person name="Goodwin L.A."/>
            <person name="Cheng J.F."/>
            <person name="Pitluck S."/>
            <person name="Woyke T."/>
            <person name="Mikhailova N."/>
            <person name="Ivanova N.N."/>
            <person name="Han J."/>
            <person name="Lucas S."/>
            <person name="Lapidus A.L."/>
            <person name="Land M.L."/>
            <person name="Hauser L.J."/>
            <person name="Palumbo A.V."/>
        </authorList>
    </citation>
    <scope>NUCLEOTIDE SEQUENCE [LARGE SCALE GENOMIC DNA]</scope>
    <source>
        <strain evidence="4 5">ND132</strain>
    </source>
</reference>
<dbReference type="Pfam" id="PF01471">
    <property type="entry name" value="PG_binding_1"/>
    <property type="match status" value="1"/>
</dbReference>
<dbReference type="InterPro" id="IPR036365">
    <property type="entry name" value="PGBD-like_sf"/>
</dbReference>
<organism evidence="4 5">
    <name type="scientific">Pseudodesulfovibrio mercurii</name>
    <dbReference type="NCBI Taxonomy" id="641491"/>
    <lineage>
        <taxon>Bacteria</taxon>
        <taxon>Pseudomonadati</taxon>
        <taxon>Thermodesulfobacteriota</taxon>
        <taxon>Desulfovibrionia</taxon>
        <taxon>Desulfovibrionales</taxon>
        <taxon>Desulfovibrionaceae</taxon>
    </lineage>
</organism>
<dbReference type="RefSeq" id="WP_014323352.1">
    <property type="nucleotide sequence ID" value="NC_016803.1"/>
</dbReference>
<keyword evidence="2" id="KW-0732">Signal</keyword>
<dbReference type="SUPFAM" id="SSF47090">
    <property type="entry name" value="PGBD-like"/>
    <property type="match status" value="1"/>
</dbReference>
<dbReference type="EMBL" id="CP003220">
    <property type="protein sequence ID" value="EGB15926.1"/>
    <property type="molecule type" value="Genomic_DNA"/>
</dbReference>
<dbReference type="InterPro" id="IPR002477">
    <property type="entry name" value="Peptidoglycan-bd-like"/>
</dbReference>
<feature type="signal peptide" evidence="2">
    <location>
        <begin position="1"/>
        <end position="20"/>
    </location>
</feature>
<sequence length="445" mass="48437" precursor="true">MRIRLLIPALLLLLCQVVPAAAADQQWPSDARDVAYAVACRATGQPGLANITFDPGTQATIEGAGSGFYAAFQTGRIVLVGYANHGVGNRYDADVSGVINLTDSSGRLTALQFAATYTVNGAAIRVNRCAAATASPPTALVEVFIVPMETFATIPYEVFSDWNALYRLAREHAYTPPQTDAPAGNYMVMSFLRNRLPLNAKFEAIVSDRRTAKRATDNSVKNQERYMDFQGWRVHMFAAKFSPTSSRDRFYINYYYTPGNGMPEKDRDRVQIARWDSKPADKPQPARRPMVVEEAPRTAQAGYSDDVIDPMRTAEPASARTAPAPQARTAPQPAPQAVPRAQSAPQAIPAAQPAPRPAPAPAPVASAPAQGPLERGLAFLNPVFPDDVELIQNRLRELGIYKGPIDKRFGPQTKRALDHYAVGQGYPKGQWSLGLQKVLFRGTGL</sequence>
<dbReference type="InterPro" id="IPR036366">
    <property type="entry name" value="PGBDSf"/>
</dbReference>
<gene>
    <name evidence="4" type="ORF">DND132_2723</name>
</gene>
<dbReference type="HOGENOM" id="CLU_615001_0_0_7"/>
<dbReference type="Gene3D" id="1.10.101.10">
    <property type="entry name" value="PGBD-like superfamily/PGBD"/>
    <property type="match status" value="1"/>
</dbReference>
<feature type="chain" id="PRO_5003255543" evidence="2">
    <location>
        <begin position="21"/>
        <end position="445"/>
    </location>
</feature>
<feature type="compositionally biased region" description="Low complexity" evidence="1">
    <location>
        <begin position="316"/>
        <end position="351"/>
    </location>
</feature>
<dbReference type="STRING" id="641491.DND132_2723"/>
<evidence type="ECO:0000259" key="3">
    <source>
        <dbReference type="Pfam" id="PF01471"/>
    </source>
</evidence>
<accession>F0JJ27</accession>
<dbReference type="Proteomes" id="UP000007845">
    <property type="component" value="Chromosome"/>
</dbReference>
<proteinExistence type="predicted"/>
<feature type="region of interest" description="Disordered" evidence="1">
    <location>
        <begin position="275"/>
        <end position="369"/>
    </location>
</feature>